<comment type="caution">
    <text evidence="3">The sequence shown here is derived from an EMBL/GenBank/DDBJ whole genome shotgun (WGS) entry which is preliminary data.</text>
</comment>
<evidence type="ECO:0000259" key="2">
    <source>
        <dbReference type="Pfam" id="PF22085"/>
    </source>
</evidence>
<dbReference type="AlphaFoldDB" id="A0A0B0EE96"/>
<evidence type="ECO:0000313" key="4">
    <source>
        <dbReference type="Proteomes" id="UP000030652"/>
    </source>
</evidence>
<proteinExistence type="predicted"/>
<dbReference type="EMBL" id="JRYO01000195">
    <property type="protein sequence ID" value="KHE91457.1"/>
    <property type="molecule type" value="Genomic_DNA"/>
</dbReference>
<feature type="domain" description="Nitric oxide reductase subunit B cytochrome c-like" evidence="2">
    <location>
        <begin position="39"/>
        <end position="208"/>
    </location>
</feature>
<dbReference type="InterPro" id="IPR054309">
    <property type="entry name" value="NorB_cytochrome_c-like"/>
</dbReference>
<keyword evidence="1" id="KW-0812">Transmembrane</keyword>
<gene>
    <name evidence="3" type="ORF">SCABRO_02778</name>
</gene>
<feature type="transmembrane region" description="Helical" evidence="1">
    <location>
        <begin position="357"/>
        <end position="382"/>
    </location>
</feature>
<dbReference type="Gene3D" id="1.20.210.10">
    <property type="entry name" value="Cytochrome c oxidase-like, subunit I domain"/>
    <property type="match status" value="1"/>
</dbReference>
<feature type="transmembrane region" description="Helical" evidence="1">
    <location>
        <begin position="223"/>
        <end position="246"/>
    </location>
</feature>
<dbReference type="InterPro" id="IPR036927">
    <property type="entry name" value="Cyt_c_oxase-like_su1_sf"/>
</dbReference>
<evidence type="ECO:0000256" key="1">
    <source>
        <dbReference type="SAM" id="Phobius"/>
    </source>
</evidence>
<feature type="transmembrane region" description="Helical" evidence="1">
    <location>
        <begin position="438"/>
        <end position="458"/>
    </location>
</feature>
<accession>A0A0B0EE96</accession>
<dbReference type="Pfam" id="PF22085">
    <property type="entry name" value="NorB_cytochrome_c-like"/>
    <property type="match status" value="1"/>
</dbReference>
<dbReference type="eggNOG" id="COG3256">
    <property type="taxonomic scope" value="Bacteria"/>
</dbReference>
<keyword evidence="1" id="KW-1133">Transmembrane helix</keyword>
<sequence length="460" mass="51264">MKSTNWWKYLLAVLVVGASGVTFMGISTYKDAPPKPDYISPSGVEIIQKDAVERGQLIFQKYALMEYGSMFGDGAARGPDFTAEALHRVAVEMNDLYGKQIAGGNIDELSQIEKDGISVRVKRELKTNRYDGERNIVVLTEGQVYAAERLVEYYSSKFKGDHKEAFKPAGYITDDAELKDLSAFFFWGAWVCAVERPGGDSSYTHNWPFDEYAGNTPTPSVKLWSVIGMLFLIFGLGAVLCTYSYYSKTSPLLVKENSVNNKSVDASVPTASQRATYKFFVVAVALFFVQIVAGVLTIHDFVGFTTFYGYNISELLQITITRSWHVQSSILWIATCWIAGSIFILPSIYRQEPKRQVLLINILFGLLVSVVVGMLVGCFMGPKNLLGDHWRLLGNQGWEFVELGKLWQVVLFAALIVWAVIIYRGVKPALKGQSAFSLPYWILYSVVAITILFLSSFVGG</sequence>
<dbReference type="SUPFAM" id="SSF81442">
    <property type="entry name" value="Cytochrome c oxidase subunit I-like"/>
    <property type="match status" value="1"/>
</dbReference>
<feature type="transmembrane region" description="Helical" evidence="1">
    <location>
        <begin position="324"/>
        <end position="345"/>
    </location>
</feature>
<feature type="transmembrane region" description="Helical" evidence="1">
    <location>
        <begin position="279"/>
        <end position="304"/>
    </location>
</feature>
<feature type="transmembrane region" description="Helical" evidence="1">
    <location>
        <begin position="406"/>
        <end position="426"/>
    </location>
</feature>
<organism evidence="3 4">
    <name type="scientific">Candidatus Scalindua brodae</name>
    <dbReference type="NCBI Taxonomy" id="237368"/>
    <lineage>
        <taxon>Bacteria</taxon>
        <taxon>Pseudomonadati</taxon>
        <taxon>Planctomycetota</taxon>
        <taxon>Candidatus Brocadiia</taxon>
        <taxon>Candidatus Brocadiales</taxon>
        <taxon>Candidatus Scalinduaceae</taxon>
        <taxon>Candidatus Scalindua</taxon>
    </lineage>
</organism>
<keyword evidence="1" id="KW-0472">Membrane</keyword>
<dbReference type="Proteomes" id="UP000030652">
    <property type="component" value="Unassembled WGS sequence"/>
</dbReference>
<feature type="non-terminal residue" evidence="3">
    <location>
        <position position="460"/>
    </location>
</feature>
<reference evidence="3 4" key="1">
    <citation type="submission" date="2014-10" db="EMBL/GenBank/DDBJ databases">
        <title>Draft genome of anammox bacterium scalindua brodae, obtained using differential coverage binning of sequence data from two enrichment reactors.</title>
        <authorList>
            <person name="Speth D.R."/>
            <person name="Russ L."/>
            <person name="Kartal B."/>
            <person name="Op den Camp H.J."/>
            <person name="Dutilh B.E."/>
            <person name="Jetten M.S."/>
        </authorList>
    </citation>
    <scope>NUCLEOTIDE SEQUENCE [LARGE SCALE GENOMIC DNA]</scope>
    <source>
        <strain evidence="3">RU1</strain>
    </source>
</reference>
<evidence type="ECO:0000313" key="3">
    <source>
        <dbReference type="EMBL" id="KHE91457.1"/>
    </source>
</evidence>
<name>A0A0B0EE96_9BACT</name>
<protein>
    <recommendedName>
        <fullName evidence="2">Nitric oxide reductase subunit B cytochrome c-like domain-containing protein</fullName>
    </recommendedName>
</protein>